<accession>A0A7X6HXB9</accession>
<dbReference type="Gene3D" id="3.40.50.2020">
    <property type="match status" value="1"/>
</dbReference>
<gene>
    <name evidence="1" type="ORF">HCN56_00095</name>
</gene>
<protein>
    <submittedName>
        <fullName evidence="1">Phosphoribosyltransferase</fullName>
    </submittedName>
</protein>
<dbReference type="InterPro" id="IPR029057">
    <property type="entry name" value="PRTase-like"/>
</dbReference>
<keyword evidence="1" id="KW-0328">Glycosyltransferase</keyword>
<keyword evidence="2" id="KW-1185">Reference proteome</keyword>
<evidence type="ECO:0000313" key="1">
    <source>
        <dbReference type="EMBL" id="NJQ04019.1"/>
    </source>
</evidence>
<sequence length="376" mass="41078">MKDSTLTGGRRVRLSRGRAYYLPRGSLSTCTTLGTALSRLDRDAPDRTPALRYALLDNLHNLTAAAVYALWQDLTDHPSSESDPRPAALDRLLDCATATTAVRHDVLGAIPRPPAPDDLALLESLETGWRSFRELDSPDKITDELRFLAHRVLAPRPEITAILAPLYGSLSFALAARTVLPAVLGRPIDVHLVRLGFHDQAAINYLGACGTVRHRATAPLAYRNHLAAAVKGATALVVDDNVGYGSTLRATRALVEQLGGRAITRSVESAWTLYHRSGRHDIANAADLPSLRPNLHHSIQHRLIDHLLRNDADAYLRDPAHHVPGTLHQQMETSFDLAVSTGAWSTSQLDAMRTELADAAYWREPPVPRPAPPTTP</sequence>
<keyword evidence="1" id="KW-0808">Transferase</keyword>
<name>A0A7X6HXB9_9ACTN</name>
<evidence type="ECO:0000313" key="2">
    <source>
        <dbReference type="Proteomes" id="UP000578686"/>
    </source>
</evidence>
<dbReference type="AlphaFoldDB" id="A0A7X6HXB9"/>
<comment type="caution">
    <text evidence="1">The sequence shown here is derived from an EMBL/GenBank/DDBJ whole genome shotgun (WGS) entry which is preliminary data.</text>
</comment>
<dbReference type="InterPro" id="IPR000836">
    <property type="entry name" value="PRTase_dom"/>
</dbReference>
<organism evidence="1 2">
    <name type="scientific">Streptomyces lonarensis</name>
    <dbReference type="NCBI Taxonomy" id="700599"/>
    <lineage>
        <taxon>Bacteria</taxon>
        <taxon>Bacillati</taxon>
        <taxon>Actinomycetota</taxon>
        <taxon>Actinomycetes</taxon>
        <taxon>Kitasatosporales</taxon>
        <taxon>Streptomycetaceae</taxon>
        <taxon>Streptomyces</taxon>
    </lineage>
</organism>
<dbReference type="RefSeq" id="WP_167967324.1">
    <property type="nucleotide sequence ID" value="NZ_BHZG01000009.1"/>
</dbReference>
<dbReference type="GO" id="GO:0016757">
    <property type="term" value="F:glycosyltransferase activity"/>
    <property type="evidence" value="ECO:0007669"/>
    <property type="project" value="UniProtKB-KW"/>
</dbReference>
<dbReference type="Proteomes" id="UP000578686">
    <property type="component" value="Unassembled WGS sequence"/>
</dbReference>
<dbReference type="CDD" id="cd06223">
    <property type="entry name" value="PRTases_typeI"/>
    <property type="match status" value="1"/>
</dbReference>
<reference evidence="1 2" key="1">
    <citation type="submission" date="2020-03" db="EMBL/GenBank/DDBJ databases">
        <title>Draft genome of Streptomyces sp. ventii, isolated from the Axial Seamount in the Pacific Ocean, and resequencing of the two type strains Streptomyces lonarensis strain NCL 716 and Streptomyces bohaiensis strain 11A07.</title>
        <authorList>
            <person name="Loughran R.M."/>
            <person name="Pfannmuller K.M."/>
            <person name="Wasson B.J."/>
            <person name="Deadmond M.C."/>
            <person name="Paddock B.E."/>
            <person name="Koyack M.J."/>
            <person name="Gallegos D.A."/>
            <person name="Mitchell E.A."/>
            <person name="Ushijima B."/>
            <person name="Saw J.H."/>
            <person name="Mcphail K.L."/>
            <person name="Videau P."/>
        </authorList>
    </citation>
    <scope>NUCLEOTIDE SEQUENCE [LARGE SCALE GENOMIC DNA]</scope>
    <source>
        <strain evidence="1 2">NCL716</strain>
    </source>
</reference>
<dbReference type="SUPFAM" id="SSF53271">
    <property type="entry name" value="PRTase-like"/>
    <property type="match status" value="1"/>
</dbReference>
<dbReference type="EMBL" id="JAAVJD010000001">
    <property type="protein sequence ID" value="NJQ04019.1"/>
    <property type="molecule type" value="Genomic_DNA"/>
</dbReference>
<proteinExistence type="predicted"/>